<protein>
    <submittedName>
        <fullName evidence="6">Macrolide ABC transporter ATP-binding protein</fullName>
    </submittedName>
</protein>
<sequence>MIRLHKVSKIYRPSKDVKVTALDNISIEIKPNEFVAILGKSGSGKSTLMYILGLLEKPSIGEVYINNKLASQMDDRKISSLRNETIGFIFQQFNLIPKLSIIQNIVLPAVYRPGNQHQKVLEYGQYLLSRFGIMDKQNAFPNQLSGGQQQRVAIARALVNKPEIIIADEPTGNLDTKTGVQIMDLLGEIHRQEKKTIILVTHDQQIARRAKRQLFLEDGCLIKQ</sequence>
<dbReference type="EMBL" id="MGBG01000020">
    <property type="protein sequence ID" value="OGK64485.1"/>
    <property type="molecule type" value="Genomic_DNA"/>
</dbReference>
<dbReference type="InterPro" id="IPR027417">
    <property type="entry name" value="P-loop_NTPase"/>
</dbReference>
<dbReference type="PANTHER" id="PTHR42798">
    <property type="entry name" value="LIPOPROTEIN-RELEASING SYSTEM ATP-BINDING PROTEIN LOLD"/>
    <property type="match status" value="1"/>
</dbReference>
<dbReference type="PANTHER" id="PTHR42798:SF7">
    <property type="entry name" value="ALPHA-D-RIBOSE 1-METHYLPHOSPHONATE 5-TRIPHOSPHATE SYNTHASE SUBUNIT PHNL"/>
    <property type="match status" value="1"/>
</dbReference>
<evidence type="ECO:0000256" key="2">
    <source>
        <dbReference type="ARBA" id="ARBA00022448"/>
    </source>
</evidence>
<feature type="domain" description="ABC transporter" evidence="5">
    <location>
        <begin position="2"/>
        <end position="224"/>
    </location>
</feature>
<dbReference type="InterPro" id="IPR017871">
    <property type="entry name" value="ABC_transporter-like_CS"/>
</dbReference>
<dbReference type="Proteomes" id="UP000178450">
    <property type="component" value="Unassembled WGS sequence"/>
</dbReference>
<dbReference type="PROSITE" id="PS00211">
    <property type="entry name" value="ABC_TRANSPORTER_1"/>
    <property type="match status" value="1"/>
</dbReference>
<gene>
    <name evidence="6" type="ORF">A2209_02190</name>
</gene>
<dbReference type="GO" id="GO:0005524">
    <property type="term" value="F:ATP binding"/>
    <property type="evidence" value="ECO:0007669"/>
    <property type="project" value="UniProtKB-KW"/>
</dbReference>
<dbReference type="InterPro" id="IPR017911">
    <property type="entry name" value="MacB-like_ATP-bd"/>
</dbReference>
<comment type="caution">
    <text evidence="6">The sequence shown here is derived from an EMBL/GenBank/DDBJ whole genome shotgun (WGS) entry which is preliminary data.</text>
</comment>
<dbReference type="FunFam" id="3.40.50.300:FF:000032">
    <property type="entry name" value="Export ABC transporter ATP-binding protein"/>
    <property type="match status" value="1"/>
</dbReference>
<evidence type="ECO:0000259" key="5">
    <source>
        <dbReference type="PROSITE" id="PS50893"/>
    </source>
</evidence>
<keyword evidence="3" id="KW-0547">Nucleotide-binding</keyword>
<dbReference type="InterPro" id="IPR003593">
    <property type="entry name" value="AAA+_ATPase"/>
</dbReference>
<evidence type="ECO:0000313" key="7">
    <source>
        <dbReference type="Proteomes" id="UP000178450"/>
    </source>
</evidence>
<dbReference type="GO" id="GO:0016887">
    <property type="term" value="F:ATP hydrolysis activity"/>
    <property type="evidence" value="ECO:0007669"/>
    <property type="project" value="InterPro"/>
</dbReference>
<keyword evidence="2" id="KW-0813">Transport</keyword>
<evidence type="ECO:0000256" key="1">
    <source>
        <dbReference type="ARBA" id="ARBA00005417"/>
    </source>
</evidence>
<accession>A0A1F7K9G2</accession>
<comment type="similarity">
    <text evidence="1">Belongs to the ABC transporter superfamily.</text>
</comment>
<proteinExistence type="inferred from homology"/>
<evidence type="ECO:0000313" key="6">
    <source>
        <dbReference type="EMBL" id="OGK64485.1"/>
    </source>
</evidence>
<keyword evidence="4 6" id="KW-0067">ATP-binding</keyword>
<dbReference type="PROSITE" id="PS50893">
    <property type="entry name" value="ABC_TRANSPORTER_2"/>
    <property type="match status" value="1"/>
</dbReference>
<evidence type="ECO:0000256" key="4">
    <source>
        <dbReference type="ARBA" id="ARBA00022840"/>
    </source>
</evidence>
<dbReference type="AlphaFoldDB" id="A0A1F7K9G2"/>
<organism evidence="6 7">
    <name type="scientific">Candidatus Roizmanbacteria bacterium RIFOXYA1_FULL_41_12</name>
    <dbReference type="NCBI Taxonomy" id="1802082"/>
    <lineage>
        <taxon>Bacteria</taxon>
        <taxon>Candidatus Roizmaniibacteriota</taxon>
    </lineage>
</organism>
<dbReference type="CDD" id="cd03255">
    <property type="entry name" value="ABC_MJ0796_LolCDE_FtsE"/>
    <property type="match status" value="1"/>
</dbReference>
<dbReference type="Pfam" id="PF00005">
    <property type="entry name" value="ABC_tran"/>
    <property type="match status" value="1"/>
</dbReference>
<dbReference type="InterPro" id="IPR003439">
    <property type="entry name" value="ABC_transporter-like_ATP-bd"/>
</dbReference>
<name>A0A1F7K9G2_9BACT</name>
<reference evidence="6 7" key="1">
    <citation type="journal article" date="2016" name="Nat. Commun.">
        <title>Thousands of microbial genomes shed light on interconnected biogeochemical processes in an aquifer system.</title>
        <authorList>
            <person name="Anantharaman K."/>
            <person name="Brown C.T."/>
            <person name="Hug L.A."/>
            <person name="Sharon I."/>
            <person name="Castelle C.J."/>
            <person name="Probst A.J."/>
            <person name="Thomas B.C."/>
            <person name="Singh A."/>
            <person name="Wilkins M.J."/>
            <person name="Karaoz U."/>
            <person name="Brodie E.L."/>
            <person name="Williams K.H."/>
            <person name="Hubbard S.S."/>
            <person name="Banfield J.F."/>
        </authorList>
    </citation>
    <scope>NUCLEOTIDE SEQUENCE [LARGE SCALE GENOMIC DNA]</scope>
</reference>
<evidence type="ECO:0000256" key="3">
    <source>
        <dbReference type="ARBA" id="ARBA00022741"/>
    </source>
</evidence>
<dbReference type="SUPFAM" id="SSF52540">
    <property type="entry name" value="P-loop containing nucleoside triphosphate hydrolases"/>
    <property type="match status" value="1"/>
</dbReference>
<dbReference type="SMART" id="SM00382">
    <property type="entry name" value="AAA"/>
    <property type="match status" value="1"/>
</dbReference>
<dbReference type="GO" id="GO:0098796">
    <property type="term" value="C:membrane protein complex"/>
    <property type="evidence" value="ECO:0007669"/>
    <property type="project" value="UniProtKB-ARBA"/>
</dbReference>
<dbReference type="Gene3D" id="3.40.50.300">
    <property type="entry name" value="P-loop containing nucleotide triphosphate hydrolases"/>
    <property type="match status" value="1"/>
</dbReference>
<dbReference type="GO" id="GO:0022857">
    <property type="term" value="F:transmembrane transporter activity"/>
    <property type="evidence" value="ECO:0007669"/>
    <property type="project" value="UniProtKB-ARBA"/>
</dbReference>